<feature type="signal peptide" evidence="1">
    <location>
        <begin position="1"/>
        <end position="20"/>
    </location>
</feature>
<dbReference type="Pfam" id="PF07464">
    <property type="entry name" value="ApoLp-III"/>
    <property type="match status" value="1"/>
</dbReference>
<dbReference type="OrthoDB" id="6755152at2759"/>
<keyword evidence="1" id="KW-0732">Signal</keyword>
<dbReference type="SUPFAM" id="SSF58113">
    <property type="entry name" value="Apolipoprotein A-I"/>
    <property type="match status" value="1"/>
</dbReference>
<dbReference type="GO" id="GO:0005576">
    <property type="term" value="C:extracellular region"/>
    <property type="evidence" value="ECO:0007669"/>
    <property type="project" value="InterPro"/>
</dbReference>
<proteinExistence type="predicted"/>
<dbReference type="Gene3D" id="1.20.120.20">
    <property type="entry name" value="Apolipoprotein"/>
    <property type="match status" value="1"/>
</dbReference>
<reference evidence="2" key="1">
    <citation type="submission" date="2025-08" db="UniProtKB">
        <authorList>
            <consortium name="RefSeq"/>
        </authorList>
    </citation>
    <scope>IDENTIFICATION</scope>
    <source>
        <tissue evidence="2">Whole insect</tissue>
    </source>
</reference>
<accession>A0A6P7F8X3</accession>
<organism evidence="2">
    <name type="scientific">Diabrotica virgifera virgifera</name>
    <name type="common">western corn rootworm</name>
    <dbReference type="NCBI Taxonomy" id="50390"/>
    <lineage>
        <taxon>Eukaryota</taxon>
        <taxon>Metazoa</taxon>
        <taxon>Ecdysozoa</taxon>
        <taxon>Arthropoda</taxon>
        <taxon>Hexapoda</taxon>
        <taxon>Insecta</taxon>
        <taxon>Pterygota</taxon>
        <taxon>Neoptera</taxon>
        <taxon>Endopterygota</taxon>
        <taxon>Coleoptera</taxon>
        <taxon>Polyphaga</taxon>
        <taxon>Cucujiformia</taxon>
        <taxon>Chrysomeloidea</taxon>
        <taxon>Chrysomelidae</taxon>
        <taxon>Galerucinae</taxon>
        <taxon>Diabroticina</taxon>
        <taxon>Diabroticites</taxon>
        <taxon>Diabrotica</taxon>
    </lineage>
</organism>
<dbReference type="GO" id="GO:0008289">
    <property type="term" value="F:lipid binding"/>
    <property type="evidence" value="ECO:0007669"/>
    <property type="project" value="InterPro"/>
</dbReference>
<dbReference type="AlphaFoldDB" id="A0A6P7F8X3"/>
<evidence type="ECO:0000256" key="1">
    <source>
        <dbReference type="SAM" id="SignalP"/>
    </source>
</evidence>
<dbReference type="InParanoid" id="A0A6P7F8X3"/>
<protein>
    <submittedName>
        <fullName evidence="2">Uncharacterized protein LOC114327745</fullName>
    </submittedName>
</protein>
<evidence type="ECO:0000313" key="2">
    <source>
        <dbReference type="RefSeq" id="XP_028132249.1"/>
    </source>
</evidence>
<sequence length="192" mass="21095">MNKYFVFVAIAFLAIQAVESKPRASQQQRPAAQNVAEDDLAKKAQDLIKKADEVVTGNLPSTEQIINNVEETGKKLVSNIKDFNDYLKTQLTANKGDVDKILRQVSDNLHAASEKIQKDVLGPQGQKKASEIRENLHAQIKSAATQIEKLTAAVKPEAEKVKNDLLAAANLFLDKAINVADDLKKVVAEHKN</sequence>
<dbReference type="InterPro" id="IPR010009">
    <property type="entry name" value="ApoLp-III"/>
</dbReference>
<dbReference type="KEGG" id="dvv:114327745"/>
<feature type="chain" id="PRO_5028139626" evidence="1">
    <location>
        <begin position="21"/>
        <end position="192"/>
    </location>
</feature>
<dbReference type="GO" id="GO:0006869">
    <property type="term" value="P:lipid transport"/>
    <property type="evidence" value="ECO:0007669"/>
    <property type="project" value="InterPro"/>
</dbReference>
<name>A0A6P7F8X3_DIAVI</name>
<gene>
    <name evidence="2" type="primary">LOC114327745</name>
</gene>
<dbReference type="RefSeq" id="XP_028132249.1">
    <property type="nucleotide sequence ID" value="XM_028276448.1"/>
</dbReference>